<dbReference type="PANTHER" id="PTHR41287">
    <property type="match status" value="1"/>
</dbReference>
<protein>
    <submittedName>
        <fullName evidence="3">Terminase</fullName>
    </submittedName>
</protein>
<dbReference type="Gene3D" id="3.40.50.300">
    <property type="entry name" value="P-loop containing nucleotide triphosphate hydrolases"/>
    <property type="match status" value="1"/>
</dbReference>
<evidence type="ECO:0000313" key="3">
    <source>
        <dbReference type="EMBL" id="KGT73719.1"/>
    </source>
</evidence>
<dbReference type="AlphaFoldDB" id="A0A0A3XKC5"/>
<reference evidence="3 4" key="1">
    <citation type="submission" date="2014-09" db="EMBL/GenBank/DDBJ databases">
        <title>Draft genome of Bradyrhizobium japonicum Is-34.</title>
        <authorList>
            <person name="Tsurumaru H."/>
            <person name="Yamakawa T."/>
            <person name="Hashimoto S."/>
            <person name="Okizaki K."/>
            <person name="Kanesaki Y."/>
            <person name="Yoshikawa H."/>
            <person name="Yajima S."/>
        </authorList>
    </citation>
    <scope>NUCLEOTIDE SEQUENCE [LARGE SCALE GENOMIC DNA]</scope>
    <source>
        <strain evidence="3 4">Is-34</strain>
    </source>
</reference>
<proteinExistence type="predicted"/>
<comment type="caution">
    <text evidence="3">The sequence shown here is derived from an EMBL/GenBank/DDBJ whole genome shotgun (WGS) entry which is preliminary data.</text>
</comment>
<organism evidence="3 4">
    <name type="scientific">Bradyrhizobium japonicum</name>
    <dbReference type="NCBI Taxonomy" id="375"/>
    <lineage>
        <taxon>Bacteria</taxon>
        <taxon>Pseudomonadati</taxon>
        <taxon>Pseudomonadota</taxon>
        <taxon>Alphaproteobacteria</taxon>
        <taxon>Hyphomicrobiales</taxon>
        <taxon>Nitrobacteraceae</taxon>
        <taxon>Bradyrhizobium</taxon>
    </lineage>
</organism>
<dbReference type="RefSeq" id="WP_041960509.1">
    <property type="nucleotide sequence ID" value="NZ_JRPN01000042.1"/>
</dbReference>
<dbReference type="InterPro" id="IPR005021">
    <property type="entry name" value="Terminase_largesu-like"/>
</dbReference>
<feature type="domain" description="Terminase large subunit-like endonuclease" evidence="2">
    <location>
        <begin position="269"/>
        <end position="552"/>
    </location>
</feature>
<dbReference type="GO" id="GO:0004519">
    <property type="term" value="F:endonuclease activity"/>
    <property type="evidence" value="ECO:0007669"/>
    <property type="project" value="InterPro"/>
</dbReference>
<dbReference type="Proteomes" id="UP000030377">
    <property type="component" value="Unassembled WGS sequence"/>
</dbReference>
<name>A0A0A3XKC5_BRAJP</name>
<sequence>MGLVVRDWRTALPDWESRILERKSLIPPNLRLFDAEAEKALRIFKRLKVPDIEPHANGEYWTHGEACDEWVFDLVRVVFGSYDASIRRRMIQEYFLLVPKKNGKSSVAAAIMVTAAIMNRRPEAELLLIAPTKKIADIAFKQAHGIIKLDTELKKLFHPQVHQRTLTHRRTGAVIMIKAADKDVITGSKATFILVDETHEFAAKAKAADIFTEIRGSLASRPDGFMIQITTQSKDPPVGVFKDELQTARDVRDGKVVLPLLPILYELPYKIQDSEEWQDEKFWPMINPNYGRSVDPVFLTTQLIKAKRTGAAALALLASQHFNIEVGLRLRSDRWAGADFWEKTPEKVSSFEELLRRSEVVVVGIDGGGLDDLLGLAVLGRERKTGRWLLWCRAWAHKIVLVRRMEIANALLDFVKEGTLTIVEKPGEDVVAVADIVMTIEEAGKLAEGPAIAVDAAGIGSIVDELTSEERGFEKDRIVGIAQGWKLNGAIKDTERKVAGGELIHDGSKLMAWCIGNAKAEQRGNAVVINKQASGTGKIDPLMALFDAVSLMSMNPEAAGSAYEEEDVLV</sequence>
<accession>A0A0A3XKC5</accession>
<dbReference type="InterPro" id="IPR027417">
    <property type="entry name" value="P-loop_NTPase"/>
</dbReference>
<feature type="domain" description="Terminase large subunit-like ATPase" evidence="1">
    <location>
        <begin position="77"/>
        <end position="235"/>
    </location>
</feature>
<dbReference type="InterPro" id="IPR046462">
    <property type="entry name" value="TerL_nuclease"/>
</dbReference>
<evidence type="ECO:0000313" key="4">
    <source>
        <dbReference type="Proteomes" id="UP000030377"/>
    </source>
</evidence>
<evidence type="ECO:0000259" key="1">
    <source>
        <dbReference type="Pfam" id="PF03354"/>
    </source>
</evidence>
<dbReference type="InterPro" id="IPR046461">
    <property type="entry name" value="TerL_ATPase"/>
</dbReference>
<dbReference type="Pfam" id="PF20441">
    <property type="entry name" value="TerL_nuclease"/>
    <property type="match status" value="1"/>
</dbReference>
<dbReference type="EMBL" id="JRPN01000042">
    <property type="protein sequence ID" value="KGT73719.1"/>
    <property type="molecule type" value="Genomic_DNA"/>
</dbReference>
<dbReference type="Pfam" id="PF03354">
    <property type="entry name" value="TerL_ATPase"/>
    <property type="match status" value="1"/>
</dbReference>
<gene>
    <name evidence="3" type="ORF">MA20_43000</name>
</gene>
<evidence type="ECO:0000259" key="2">
    <source>
        <dbReference type="Pfam" id="PF20441"/>
    </source>
</evidence>
<dbReference type="PANTHER" id="PTHR41287:SF1">
    <property type="entry name" value="PROTEIN YMFN"/>
    <property type="match status" value="1"/>
</dbReference>